<proteinExistence type="predicted"/>
<organism evidence="1">
    <name type="scientific">Rhizophora mucronata</name>
    <name type="common">Asiatic mangrove</name>
    <dbReference type="NCBI Taxonomy" id="61149"/>
    <lineage>
        <taxon>Eukaryota</taxon>
        <taxon>Viridiplantae</taxon>
        <taxon>Streptophyta</taxon>
        <taxon>Embryophyta</taxon>
        <taxon>Tracheophyta</taxon>
        <taxon>Spermatophyta</taxon>
        <taxon>Magnoliopsida</taxon>
        <taxon>eudicotyledons</taxon>
        <taxon>Gunneridae</taxon>
        <taxon>Pentapetalae</taxon>
        <taxon>rosids</taxon>
        <taxon>fabids</taxon>
        <taxon>Malpighiales</taxon>
        <taxon>Rhizophoraceae</taxon>
        <taxon>Rhizophora</taxon>
    </lineage>
</organism>
<reference evidence="1" key="1">
    <citation type="submission" date="2018-02" db="EMBL/GenBank/DDBJ databases">
        <title>Rhizophora mucronata_Transcriptome.</title>
        <authorList>
            <person name="Meera S.P."/>
            <person name="Sreeshan A."/>
            <person name="Augustine A."/>
        </authorList>
    </citation>
    <scope>NUCLEOTIDE SEQUENCE</scope>
    <source>
        <tissue evidence="1">Leaf</tissue>
    </source>
</reference>
<name>A0A2P2JK08_RHIMU</name>
<evidence type="ECO:0000313" key="1">
    <source>
        <dbReference type="EMBL" id="MBW93794.1"/>
    </source>
</evidence>
<accession>A0A2P2JK08</accession>
<dbReference type="EMBL" id="GGEC01013311">
    <property type="protein sequence ID" value="MBW93794.1"/>
    <property type="molecule type" value="Transcribed_RNA"/>
</dbReference>
<protein>
    <submittedName>
        <fullName evidence="1">Uncharacterized protein</fullName>
    </submittedName>
</protein>
<sequence length="28" mass="3161">MLAWLGRNPEICIELKSSRASLNRPTCT</sequence>
<dbReference type="AlphaFoldDB" id="A0A2P2JK08"/>